<reference evidence="3 4" key="1">
    <citation type="submission" date="2016-03" db="EMBL/GenBank/DDBJ databases">
        <authorList>
            <person name="Devillers H."/>
        </authorList>
    </citation>
    <scope>NUCLEOTIDE SEQUENCE [LARGE SCALE GENOMIC DNA]</scope>
    <source>
        <strain evidence="3">CBS 11717</strain>
    </source>
</reference>
<evidence type="ECO:0000256" key="1">
    <source>
        <dbReference type="SAM" id="MobiDB-lite"/>
    </source>
</evidence>
<dbReference type="OrthoDB" id="4034832at2759"/>
<feature type="transmembrane region" description="Helical" evidence="2">
    <location>
        <begin position="60"/>
        <end position="86"/>
    </location>
</feature>
<organism evidence="3 4">
    <name type="scientific">Lachancea mirantina</name>
    <dbReference type="NCBI Taxonomy" id="1230905"/>
    <lineage>
        <taxon>Eukaryota</taxon>
        <taxon>Fungi</taxon>
        <taxon>Dikarya</taxon>
        <taxon>Ascomycota</taxon>
        <taxon>Saccharomycotina</taxon>
        <taxon>Saccharomycetes</taxon>
        <taxon>Saccharomycetales</taxon>
        <taxon>Saccharomycetaceae</taxon>
        <taxon>Lachancea</taxon>
    </lineage>
</organism>
<feature type="compositionally biased region" description="Basic and acidic residues" evidence="1">
    <location>
        <begin position="95"/>
        <end position="104"/>
    </location>
</feature>
<evidence type="ECO:0000313" key="4">
    <source>
        <dbReference type="Proteomes" id="UP000191024"/>
    </source>
</evidence>
<protein>
    <submittedName>
        <fullName evidence="3">LAMI_0E12860g1_1</fullName>
    </submittedName>
</protein>
<proteinExistence type="predicted"/>
<keyword evidence="2" id="KW-1133">Transmembrane helix</keyword>
<sequence length="180" mass="19186">MIQMSHFKRLICEVQRTEQSISGPKSVFQATSVVLKNMDAAQMLKTAWILAGYAAQAVRIALCTVALMLLGPMALLYVYDAVLYAWRVVTVRDRRGGPASDGRRVGASATDASPKPVVAKSVRGETGKSTNGAQCTGSGAETHETQARASADRGVAPRRPDMPAPELIHDTSRSLISSTA</sequence>
<keyword evidence="2" id="KW-0472">Membrane</keyword>
<feature type="region of interest" description="Disordered" evidence="1">
    <location>
        <begin position="95"/>
        <end position="180"/>
    </location>
</feature>
<feature type="compositionally biased region" description="Polar residues" evidence="1">
    <location>
        <begin position="127"/>
        <end position="139"/>
    </location>
</feature>
<evidence type="ECO:0000256" key="2">
    <source>
        <dbReference type="SAM" id="Phobius"/>
    </source>
</evidence>
<dbReference type="Proteomes" id="UP000191024">
    <property type="component" value="Chromosome E"/>
</dbReference>
<dbReference type="AlphaFoldDB" id="A0A1G4JQU5"/>
<keyword evidence="4" id="KW-1185">Reference proteome</keyword>
<name>A0A1G4JQU5_9SACH</name>
<gene>
    <name evidence="3" type="ORF">LAMI_0E12860G</name>
</gene>
<dbReference type="EMBL" id="LT598465">
    <property type="protein sequence ID" value="SCU92999.1"/>
    <property type="molecule type" value="Genomic_DNA"/>
</dbReference>
<evidence type="ECO:0000313" key="3">
    <source>
        <dbReference type="EMBL" id="SCU92999.1"/>
    </source>
</evidence>
<keyword evidence="2" id="KW-0812">Transmembrane</keyword>
<accession>A0A1G4JQU5</accession>